<accession>A0ABX7QX81</accession>
<dbReference type="InterPro" id="IPR036457">
    <property type="entry name" value="PPM-type-like_dom_sf"/>
</dbReference>
<dbReference type="EC" id="2.7.11.1" evidence="1"/>
<dbReference type="InterPro" id="IPR050236">
    <property type="entry name" value="Ser_Thr_kinase_AGC"/>
</dbReference>
<proteinExistence type="predicted"/>
<evidence type="ECO:0000256" key="8">
    <source>
        <dbReference type="ARBA" id="ARBA00048679"/>
    </source>
</evidence>
<sequence length="595" mass="65232">MSAVAENLSAAEKMDLPLGHAPGVIAGAFSCAGRKAENEDALGVRLPPEGLGATKGVAAVIADGVSAAEGGGEAARVAVSAFLGDYYSTPQSWGVETAAQKVIGAINHWLLGRGRDYRDAGRGFVCTFSALVLKSRSAFFFHVGDARLYRYRRGQLERLSRDHCVGNRLSGGHFLTRALGLDASLELDHRVLALEEGDLFLLLTDGVHGSLSDRQIIDELQRDRDAALDSETALDELSETLVQRALANGSGDNLSCLCLRVQQLPAVTRESMFVQLSELPFPPPLVPGQSLDGLRVLRILHESRRSQVYLVQDEVSGERFAMKTPSVNFIDDGAYIERFLLESWIGSRLSHPGVIRHFRPKGAQTALYTLSEWCEGLTLTEWAKACRPGFEEKLRVIGRIEQGLRAFHRKDMIHRDLKPDNLLVCADGRVKIIDFGSVLVRGVEEIHSTIAREQVLGTAEYSAPELVLTGRADVRSDLFSLAALAYELFTGESPFAGKLAGCQGQKDYQRLEYIPAQVFCPSLPGWVDRALERALSLDADKRFADSHEFWLALSTPTVAAQGPLPWATRTPEQFYRSLCLAQLLIILLLLLLLLA</sequence>
<evidence type="ECO:0000256" key="6">
    <source>
        <dbReference type="ARBA" id="ARBA00022840"/>
    </source>
</evidence>
<dbReference type="PROSITE" id="PS51746">
    <property type="entry name" value="PPM_2"/>
    <property type="match status" value="1"/>
</dbReference>
<dbReference type="SUPFAM" id="SSF56112">
    <property type="entry name" value="Protein kinase-like (PK-like)"/>
    <property type="match status" value="1"/>
</dbReference>
<keyword evidence="2" id="KW-0723">Serine/threonine-protein kinase</keyword>
<dbReference type="Pfam" id="PF13672">
    <property type="entry name" value="PP2C_2"/>
    <property type="match status" value="1"/>
</dbReference>
<dbReference type="PANTHER" id="PTHR24356">
    <property type="entry name" value="SERINE/THREONINE-PROTEIN KINASE"/>
    <property type="match status" value="1"/>
</dbReference>
<keyword evidence="9" id="KW-1133">Transmembrane helix</keyword>
<evidence type="ECO:0000256" key="1">
    <source>
        <dbReference type="ARBA" id="ARBA00012513"/>
    </source>
</evidence>
<dbReference type="SMART" id="SM00220">
    <property type="entry name" value="S_TKc"/>
    <property type="match status" value="1"/>
</dbReference>
<dbReference type="InterPro" id="IPR001932">
    <property type="entry name" value="PPM-type_phosphatase-like_dom"/>
</dbReference>
<organism evidence="12 13">
    <name type="scientific">Shewanella sedimentimangrovi</name>
    <dbReference type="NCBI Taxonomy" id="2814293"/>
    <lineage>
        <taxon>Bacteria</taxon>
        <taxon>Pseudomonadati</taxon>
        <taxon>Pseudomonadota</taxon>
        <taxon>Gammaproteobacteria</taxon>
        <taxon>Alteromonadales</taxon>
        <taxon>Shewanellaceae</taxon>
        <taxon>Shewanella</taxon>
    </lineage>
</organism>
<dbReference type="EMBL" id="CP071502">
    <property type="protein sequence ID" value="QSX35839.1"/>
    <property type="molecule type" value="Genomic_DNA"/>
</dbReference>
<dbReference type="PROSITE" id="PS00108">
    <property type="entry name" value="PROTEIN_KINASE_ST"/>
    <property type="match status" value="1"/>
</dbReference>
<dbReference type="SMART" id="SM00331">
    <property type="entry name" value="PP2C_SIG"/>
    <property type="match status" value="1"/>
</dbReference>
<evidence type="ECO:0000256" key="4">
    <source>
        <dbReference type="ARBA" id="ARBA00022741"/>
    </source>
</evidence>
<dbReference type="Gene3D" id="1.10.510.10">
    <property type="entry name" value="Transferase(Phosphotransferase) domain 1"/>
    <property type="match status" value="1"/>
</dbReference>
<dbReference type="SMART" id="SM00332">
    <property type="entry name" value="PP2Cc"/>
    <property type="match status" value="1"/>
</dbReference>
<dbReference type="Pfam" id="PF00069">
    <property type="entry name" value="Pkinase"/>
    <property type="match status" value="1"/>
</dbReference>
<evidence type="ECO:0000256" key="2">
    <source>
        <dbReference type="ARBA" id="ARBA00022527"/>
    </source>
</evidence>
<keyword evidence="4" id="KW-0547">Nucleotide-binding</keyword>
<gene>
    <name evidence="12" type="ORF">JYB85_10715</name>
</gene>
<feature type="domain" description="PPM-type phosphatase" evidence="11">
    <location>
        <begin position="25"/>
        <end position="261"/>
    </location>
</feature>
<dbReference type="CDD" id="cd14014">
    <property type="entry name" value="STKc_PknB_like"/>
    <property type="match status" value="1"/>
</dbReference>
<dbReference type="Gene3D" id="3.30.200.20">
    <property type="entry name" value="Phosphorylase Kinase, domain 1"/>
    <property type="match status" value="1"/>
</dbReference>
<keyword evidence="9" id="KW-0812">Transmembrane</keyword>
<comment type="catalytic activity">
    <reaction evidence="7">
        <text>L-threonyl-[protein] + ATP = O-phospho-L-threonyl-[protein] + ADP + H(+)</text>
        <dbReference type="Rhea" id="RHEA:46608"/>
        <dbReference type="Rhea" id="RHEA-COMP:11060"/>
        <dbReference type="Rhea" id="RHEA-COMP:11605"/>
        <dbReference type="ChEBI" id="CHEBI:15378"/>
        <dbReference type="ChEBI" id="CHEBI:30013"/>
        <dbReference type="ChEBI" id="CHEBI:30616"/>
        <dbReference type="ChEBI" id="CHEBI:61977"/>
        <dbReference type="ChEBI" id="CHEBI:456216"/>
        <dbReference type="EC" id="2.7.11.1"/>
    </reaction>
</comment>
<keyword evidence="13" id="KW-1185">Reference proteome</keyword>
<dbReference type="InterPro" id="IPR011009">
    <property type="entry name" value="Kinase-like_dom_sf"/>
</dbReference>
<reference evidence="12 13" key="1">
    <citation type="submission" date="2021-03" db="EMBL/GenBank/DDBJ databases">
        <title>Novel species identification of genus Shewanella.</title>
        <authorList>
            <person name="Liu G."/>
            <person name="Zhang Q."/>
        </authorList>
    </citation>
    <scope>NUCLEOTIDE SEQUENCE [LARGE SCALE GENOMIC DNA]</scope>
    <source>
        <strain evidence="12 13">FJAT-52962</strain>
    </source>
</reference>
<evidence type="ECO:0000256" key="9">
    <source>
        <dbReference type="SAM" id="Phobius"/>
    </source>
</evidence>
<keyword evidence="6" id="KW-0067">ATP-binding</keyword>
<evidence type="ECO:0000256" key="7">
    <source>
        <dbReference type="ARBA" id="ARBA00047899"/>
    </source>
</evidence>
<dbReference type="SUPFAM" id="SSF81606">
    <property type="entry name" value="PP2C-like"/>
    <property type="match status" value="1"/>
</dbReference>
<dbReference type="InterPro" id="IPR008271">
    <property type="entry name" value="Ser/Thr_kinase_AS"/>
</dbReference>
<keyword evidence="9" id="KW-0472">Membrane</keyword>
<protein>
    <recommendedName>
        <fullName evidence="1">non-specific serine/threonine protein kinase</fullName>
        <ecNumber evidence="1">2.7.11.1</ecNumber>
    </recommendedName>
</protein>
<evidence type="ECO:0000256" key="3">
    <source>
        <dbReference type="ARBA" id="ARBA00022679"/>
    </source>
</evidence>
<dbReference type="Proteomes" id="UP000663207">
    <property type="component" value="Chromosome"/>
</dbReference>
<evidence type="ECO:0000313" key="13">
    <source>
        <dbReference type="Proteomes" id="UP000663207"/>
    </source>
</evidence>
<dbReference type="CDD" id="cd00143">
    <property type="entry name" value="PP2Cc"/>
    <property type="match status" value="1"/>
</dbReference>
<keyword evidence="5 12" id="KW-0418">Kinase</keyword>
<evidence type="ECO:0000259" key="10">
    <source>
        <dbReference type="PROSITE" id="PS50011"/>
    </source>
</evidence>
<feature type="domain" description="Protein kinase" evidence="10">
    <location>
        <begin position="294"/>
        <end position="558"/>
    </location>
</feature>
<dbReference type="Gene3D" id="3.60.40.10">
    <property type="entry name" value="PPM-type phosphatase domain"/>
    <property type="match status" value="1"/>
</dbReference>
<dbReference type="InterPro" id="IPR000719">
    <property type="entry name" value="Prot_kinase_dom"/>
</dbReference>
<feature type="transmembrane region" description="Helical" evidence="9">
    <location>
        <begin position="574"/>
        <end position="594"/>
    </location>
</feature>
<evidence type="ECO:0000313" key="12">
    <source>
        <dbReference type="EMBL" id="QSX35839.1"/>
    </source>
</evidence>
<dbReference type="RefSeq" id="WP_207379295.1">
    <property type="nucleotide sequence ID" value="NZ_CP071502.1"/>
</dbReference>
<evidence type="ECO:0000259" key="11">
    <source>
        <dbReference type="PROSITE" id="PS51746"/>
    </source>
</evidence>
<keyword evidence="3" id="KW-0808">Transferase</keyword>
<name>A0ABX7QX81_9GAMM</name>
<evidence type="ECO:0000256" key="5">
    <source>
        <dbReference type="ARBA" id="ARBA00022777"/>
    </source>
</evidence>
<dbReference type="PROSITE" id="PS50011">
    <property type="entry name" value="PROTEIN_KINASE_DOM"/>
    <property type="match status" value="1"/>
</dbReference>
<dbReference type="GO" id="GO:0016301">
    <property type="term" value="F:kinase activity"/>
    <property type="evidence" value="ECO:0007669"/>
    <property type="project" value="UniProtKB-KW"/>
</dbReference>
<comment type="catalytic activity">
    <reaction evidence="8">
        <text>L-seryl-[protein] + ATP = O-phospho-L-seryl-[protein] + ADP + H(+)</text>
        <dbReference type="Rhea" id="RHEA:17989"/>
        <dbReference type="Rhea" id="RHEA-COMP:9863"/>
        <dbReference type="Rhea" id="RHEA-COMP:11604"/>
        <dbReference type="ChEBI" id="CHEBI:15378"/>
        <dbReference type="ChEBI" id="CHEBI:29999"/>
        <dbReference type="ChEBI" id="CHEBI:30616"/>
        <dbReference type="ChEBI" id="CHEBI:83421"/>
        <dbReference type="ChEBI" id="CHEBI:456216"/>
        <dbReference type="EC" id="2.7.11.1"/>
    </reaction>
</comment>
<dbReference type="PANTHER" id="PTHR24356:SF163">
    <property type="entry name" value="3-PHOSPHOINOSITIDE-DEPENDENT PROTEIN KINASE 1-RELATED"/>
    <property type="match status" value="1"/>
</dbReference>